<sequence length="124" mass="14576">LIKIIYELGNKKVEIDPVKRPWELILDHFTGDQKIEKKGSVTKVTKIHSQSSIIQLYQILLWDIRYLLNNPDLDFGEYLMKIINDEVKPFPTSTFIKNLLFDLKKEGFVIFARMLPASFFSEEK</sequence>
<accession>X0VLZ8</accession>
<feature type="non-terminal residue" evidence="1">
    <location>
        <position position="1"/>
    </location>
</feature>
<comment type="caution">
    <text evidence="1">The sequence shown here is derived from an EMBL/GenBank/DDBJ whole genome shotgun (WGS) entry which is preliminary data.</text>
</comment>
<dbReference type="EMBL" id="BARS01023690">
    <property type="protein sequence ID" value="GAG13483.1"/>
    <property type="molecule type" value="Genomic_DNA"/>
</dbReference>
<name>X0VLZ8_9ZZZZ</name>
<evidence type="ECO:0000313" key="1">
    <source>
        <dbReference type="EMBL" id="GAG13483.1"/>
    </source>
</evidence>
<protein>
    <submittedName>
        <fullName evidence="1">Uncharacterized protein</fullName>
    </submittedName>
</protein>
<reference evidence="1" key="1">
    <citation type="journal article" date="2014" name="Front. Microbiol.">
        <title>High frequency of phylogenetically diverse reductive dehalogenase-homologous genes in deep subseafloor sedimentary metagenomes.</title>
        <authorList>
            <person name="Kawai M."/>
            <person name="Futagami T."/>
            <person name="Toyoda A."/>
            <person name="Takaki Y."/>
            <person name="Nishi S."/>
            <person name="Hori S."/>
            <person name="Arai W."/>
            <person name="Tsubouchi T."/>
            <person name="Morono Y."/>
            <person name="Uchiyama I."/>
            <person name="Ito T."/>
            <person name="Fujiyama A."/>
            <person name="Inagaki F."/>
            <person name="Takami H."/>
        </authorList>
    </citation>
    <scope>NUCLEOTIDE SEQUENCE</scope>
    <source>
        <strain evidence="1">Expedition CK06-06</strain>
    </source>
</reference>
<organism evidence="1">
    <name type="scientific">marine sediment metagenome</name>
    <dbReference type="NCBI Taxonomy" id="412755"/>
    <lineage>
        <taxon>unclassified sequences</taxon>
        <taxon>metagenomes</taxon>
        <taxon>ecological metagenomes</taxon>
    </lineage>
</organism>
<dbReference type="AlphaFoldDB" id="X0VLZ8"/>
<proteinExistence type="predicted"/>
<gene>
    <name evidence="1" type="ORF">S01H1_37708</name>
</gene>